<dbReference type="Gene3D" id="1.10.10.10">
    <property type="entry name" value="Winged helix-like DNA-binding domain superfamily/Winged helix DNA-binding domain"/>
    <property type="match status" value="1"/>
</dbReference>
<feature type="domain" description="HTH marR-type" evidence="1">
    <location>
        <begin position="23"/>
        <end position="156"/>
    </location>
</feature>
<dbReference type="GO" id="GO:0003700">
    <property type="term" value="F:DNA-binding transcription factor activity"/>
    <property type="evidence" value="ECO:0007669"/>
    <property type="project" value="InterPro"/>
</dbReference>
<reference evidence="3" key="1">
    <citation type="submission" date="2015-07" db="EMBL/GenBank/DDBJ databases">
        <title>Discovery of a poly(ethylene terephthalate assimilation.</title>
        <authorList>
            <person name="Yoshida S."/>
            <person name="Hiraga K."/>
            <person name="Takehana T."/>
            <person name="Taniguchi I."/>
            <person name="Yamaji H."/>
            <person name="Maeda Y."/>
            <person name="Toyohara K."/>
            <person name="Miyamoto K."/>
            <person name="Kimura Y."/>
            <person name="Oda K."/>
        </authorList>
    </citation>
    <scope>NUCLEOTIDE SEQUENCE [LARGE SCALE GENOMIC DNA]</scope>
    <source>
        <strain evidence="3">NBRC 110686 / TISTR 2288 / 201-F6</strain>
    </source>
</reference>
<dbReference type="InterPro" id="IPR039422">
    <property type="entry name" value="MarR/SlyA-like"/>
</dbReference>
<dbReference type="SUPFAM" id="SSF46785">
    <property type="entry name" value="Winged helix' DNA-binding domain"/>
    <property type="match status" value="1"/>
</dbReference>
<evidence type="ECO:0000313" key="3">
    <source>
        <dbReference type="Proteomes" id="UP000037660"/>
    </source>
</evidence>
<protein>
    <submittedName>
        <fullName evidence="2">Transcriptional regulator, MarR family</fullName>
    </submittedName>
</protein>
<dbReference type="Pfam" id="PF01047">
    <property type="entry name" value="MarR"/>
    <property type="match status" value="1"/>
</dbReference>
<dbReference type="PANTHER" id="PTHR33164">
    <property type="entry name" value="TRANSCRIPTIONAL REGULATOR, MARR FAMILY"/>
    <property type="match status" value="1"/>
</dbReference>
<dbReference type="PANTHER" id="PTHR33164:SF43">
    <property type="entry name" value="HTH-TYPE TRANSCRIPTIONAL REPRESSOR YETL"/>
    <property type="match status" value="1"/>
</dbReference>
<dbReference type="Proteomes" id="UP000037660">
    <property type="component" value="Unassembled WGS sequence"/>
</dbReference>
<evidence type="ECO:0000259" key="1">
    <source>
        <dbReference type="PROSITE" id="PS50995"/>
    </source>
</evidence>
<dbReference type="PRINTS" id="PR00598">
    <property type="entry name" value="HTHMARR"/>
</dbReference>
<sequence length="158" mass="17183">MRSRLDPDTDRTPRGRLAQARLHDVLGYHVAQASIVTNAVFEAQVEPVLGLRKVEFTVLTLIGENPGGTPAQLARALAFTPGNITMWVDRLVDKGLVRREAGTADRRAQHLYATPEGEAVAADAIARIVEAEDARLRGLSPAERAMLVELLRKVAAAR</sequence>
<dbReference type="STRING" id="1547922.ISF6_1766"/>
<dbReference type="InterPro" id="IPR036388">
    <property type="entry name" value="WH-like_DNA-bd_sf"/>
</dbReference>
<dbReference type="InterPro" id="IPR000835">
    <property type="entry name" value="HTH_MarR-typ"/>
</dbReference>
<evidence type="ECO:0000313" key="2">
    <source>
        <dbReference type="EMBL" id="GAP35926.1"/>
    </source>
</evidence>
<dbReference type="RefSeq" id="WP_054019955.1">
    <property type="nucleotide sequence ID" value="NZ_BBYR01000030.1"/>
</dbReference>
<dbReference type="AlphaFoldDB" id="A0A0K8NZW7"/>
<gene>
    <name evidence="2" type="ORF">ISF6_1766</name>
</gene>
<dbReference type="InterPro" id="IPR036390">
    <property type="entry name" value="WH_DNA-bd_sf"/>
</dbReference>
<name>A0A0K8NZW7_PISS1</name>
<dbReference type="EMBL" id="BBYR01000030">
    <property type="protein sequence ID" value="GAP35926.1"/>
    <property type="molecule type" value="Genomic_DNA"/>
</dbReference>
<reference evidence="2 3" key="2">
    <citation type="journal article" date="2016" name="Science">
        <title>A bacterium that degrades and assimilates poly(ethylene terephthalate).</title>
        <authorList>
            <person name="Yoshida S."/>
            <person name="Hiraga K."/>
            <person name="Takehana T."/>
            <person name="Taniguchi I."/>
            <person name="Yamaji H."/>
            <person name="Maeda Y."/>
            <person name="Toyohara K."/>
            <person name="Miyamoto K."/>
            <person name="Kimura Y."/>
            <person name="Oda K."/>
        </authorList>
    </citation>
    <scope>NUCLEOTIDE SEQUENCE [LARGE SCALE GENOMIC DNA]</scope>
    <source>
        <strain evidence="3">NBRC 110686 / TISTR 2288 / 201-F6</strain>
    </source>
</reference>
<comment type="caution">
    <text evidence="2">The sequence shown here is derived from an EMBL/GenBank/DDBJ whole genome shotgun (WGS) entry which is preliminary data.</text>
</comment>
<dbReference type="GO" id="GO:0006950">
    <property type="term" value="P:response to stress"/>
    <property type="evidence" value="ECO:0007669"/>
    <property type="project" value="TreeGrafter"/>
</dbReference>
<proteinExistence type="predicted"/>
<dbReference type="PROSITE" id="PS50995">
    <property type="entry name" value="HTH_MARR_2"/>
    <property type="match status" value="1"/>
</dbReference>
<accession>A0A0K8NZW7</accession>
<keyword evidence="3" id="KW-1185">Reference proteome</keyword>
<organism evidence="2 3">
    <name type="scientific">Piscinibacter sakaiensis</name>
    <name type="common">Ideonella sakaiensis</name>
    <dbReference type="NCBI Taxonomy" id="1547922"/>
    <lineage>
        <taxon>Bacteria</taxon>
        <taxon>Pseudomonadati</taxon>
        <taxon>Pseudomonadota</taxon>
        <taxon>Betaproteobacteria</taxon>
        <taxon>Burkholderiales</taxon>
        <taxon>Sphaerotilaceae</taxon>
        <taxon>Piscinibacter</taxon>
    </lineage>
</organism>
<dbReference type="SMART" id="SM00347">
    <property type="entry name" value="HTH_MARR"/>
    <property type="match status" value="1"/>
</dbReference>